<dbReference type="AlphaFoldDB" id="A0A183P6Q5"/>
<sequence>MMEATKYRLKDFLQENTYGFNIHRIFVLQSKLIEPLAFSRDGFDIVDTRFLFRPLSYIISP</sequence>
<evidence type="ECO:0000313" key="2">
    <source>
        <dbReference type="Proteomes" id="UP000269396"/>
    </source>
</evidence>
<organism evidence="1 2">
    <name type="scientific">Schistosoma mattheei</name>
    <dbReference type="NCBI Taxonomy" id="31246"/>
    <lineage>
        <taxon>Eukaryota</taxon>
        <taxon>Metazoa</taxon>
        <taxon>Spiralia</taxon>
        <taxon>Lophotrochozoa</taxon>
        <taxon>Platyhelminthes</taxon>
        <taxon>Trematoda</taxon>
        <taxon>Digenea</taxon>
        <taxon>Strigeidida</taxon>
        <taxon>Schistosomatoidea</taxon>
        <taxon>Schistosomatidae</taxon>
        <taxon>Schistosoma</taxon>
    </lineage>
</organism>
<gene>
    <name evidence="1" type="ORF">SMTD_LOCUS10041</name>
</gene>
<dbReference type="EMBL" id="UZAL01030211">
    <property type="protein sequence ID" value="VDP52641.1"/>
    <property type="molecule type" value="Genomic_DNA"/>
</dbReference>
<dbReference type="Proteomes" id="UP000269396">
    <property type="component" value="Unassembled WGS sequence"/>
</dbReference>
<keyword evidence="2" id="KW-1185">Reference proteome</keyword>
<protein>
    <submittedName>
        <fullName evidence="1">Uncharacterized protein</fullName>
    </submittedName>
</protein>
<accession>A0A183P6Q5</accession>
<proteinExistence type="predicted"/>
<reference evidence="1 2" key="1">
    <citation type="submission" date="2018-11" db="EMBL/GenBank/DDBJ databases">
        <authorList>
            <consortium name="Pathogen Informatics"/>
        </authorList>
    </citation>
    <scope>NUCLEOTIDE SEQUENCE [LARGE SCALE GENOMIC DNA]</scope>
    <source>
        <strain>Denwood</strain>
        <strain evidence="2">Zambia</strain>
    </source>
</reference>
<name>A0A183P6Q5_9TREM</name>
<evidence type="ECO:0000313" key="1">
    <source>
        <dbReference type="EMBL" id="VDP52641.1"/>
    </source>
</evidence>